<organism evidence="9 10">
    <name type="scientific">Arthrobacter agilis</name>
    <dbReference type="NCBI Taxonomy" id="37921"/>
    <lineage>
        <taxon>Bacteria</taxon>
        <taxon>Bacillati</taxon>
        <taxon>Actinomycetota</taxon>
        <taxon>Actinomycetes</taxon>
        <taxon>Micrococcales</taxon>
        <taxon>Micrococcaceae</taxon>
        <taxon>Arthrobacter</taxon>
    </lineage>
</organism>
<reference evidence="9 10" key="1">
    <citation type="submission" date="2017-11" db="EMBL/GenBank/DDBJ databases">
        <title>Draft genome of Arthrobacter agilis strain UMCV2, a plant growth-promoting rhizobacterium and biocontrol capacity of phytopathogenic fungi.</title>
        <authorList>
            <person name="Martinez-Camara R."/>
            <person name="Santoyo G."/>
            <person name="Moreno-Hagelsieb G."/>
            <person name="Valencia-Cantero E."/>
        </authorList>
    </citation>
    <scope>NUCLEOTIDE SEQUENCE [LARGE SCALE GENOMIC DNA]</scope>
    <source>
        <strain evidence="9 10">UMCV2</strain>
    </source>
</reference>
<dbReference type="Pfam" id="PF03552">
    <property type="entry name" value="Cellulose_synt"/>
    <property type="match status" value="1"/>
</dbReference>
<dbReference type="InterPro" id="IPR029044">
    <property type="entry name" value="Nucleotide-diphossugar_trans"/>
</dbReference>
<keyword evidence="4 8" id="KW-0812">Transmembrane</keyword>
<keyword evidence="3" id="KW-0808">Transferase</keyword>
<dbReference type="GO" id="GO:0016760">
    <property type="term" value="F:cellulose synthase (UDP-forming) activity"/>
    <property type="evidence" value="ECO:0007669"/>
    <property type="project" value="InterPro"/>
</dbReference>
<protein>
    <submittedName>
        <fullName evidence="9">Cellulose synthase</fullName>
    </submittedName>
</protein>
<evidence type="ECO:0000313" key="9">
    <source>
        <dbReference type="EMBL" id="AUZ86501.1"/>
    </source>
</evidence>
<keyword evidence="5 8" id="KW-1133">Transmembrane helix</keyword>
<evidence type="ECO:0000256" key="1">
    <source>
        <dbReference type="ARBA" id="ARBA00004127"/>
    </source>
</evidence>
<proteinExistence type="predicted"/>
<dbReference type="GO" id="GO:0030244">
    <property type="term" value="P:cellulose biosynthetic process"/>
    <property type="evidence" value="ECO:0007669"/>
    <property type="project" value="InterPro"/>
</dbReference>
<feature type="transmembrane region" description="Helical" evidence="8">
    <location>
        <begin position="536"/>
        <end position="554"/>
    </location>
</feature>
<evidence type="ECO:0000313" key="10">
    <source>
        <dbReference type="Proteomes" id="UP000239187"/>
    </source>
</evidence>
<evidence type="ECO:0000256" key="4">
    <source>
        <dbReference type="ARBA" id="ARBA00022692"/>
    </source>
</evidence>
<keyword evidence="2" id="KW-0328">Glycosyltransferase</keyword>
<gene>
    <name evidence="9" type="ORF">CVO76_01685</name>
</gene>
<feature type="region of interest" description="Disordered" evidence="7">
    <location>
        <begin position="1"/>
        <end position="22"/>
    </location>
</feature>
<dbReference type="InterPro" id="IPR005150">
    <property type="entry name" value="Cellulose_synth"/>
</dbReference>
<evidence type="ECO:0000256" key="6">
    <source>
        <dbReference type="ARBA" id="ARBA00023136"/>
    </source>
</evidence>
<feature type="transmembrane region" description="Helical" evidence="8">
    <location>
        <begin position="28"/>
        <end position="51"/>
    </location>
</feature>
<comment type="subcellular location">
    <subcellularLocation>
        <location evidence="1">Endomembrane system</location>
        <topology evidence="1">Multi-pass membrane protein</topology>
    </subcellularLocation>
</comment>
<feature type="transmembrane region" description="Helical" evidence="8">
    <location>
        <begin position="615"/>
        <end position="634"/>
    </location>
</feature>
<accession>A0A2L0UB81</accession>
<dbReference type="EMBL" id="CP024915">
    <property type="protein sequence ID" value="AUZ86501.1"/>
    <property type="molecule type" value="Genomic_DNA"/>
</dbReference>
<evidence type="ECO:0000256" key="2">
    <source>
        <dbReference type="ARBA" id="ARBA00022676"/>
    </source>
</evidence>
<evidence type="ECO:0000256" key="5">
    <source>
        <dbReference type="ARBA" id="ARBA00022989"/>
    </source>
</evidence>
<feature type="transmembrane region" description="Helical" evidence="8">
    <location>
        <begin position="57"/>
        <end position="83"/>
    </location>
</feature>
<dbReference type="Gene3D" id="3.90.550.10">
    <property type="entry name" value="Spore Coat Polysaccharide Biosynthesis Protein SpsA, Chain A"/>
    <property type="match status" value="2"/>
</dbReference>
<evidence type="ECO:0000256" key="3">
    <source>
        <dbReference type="ARBA" id="ARBA00022679"/>
    </source>
</evidence>
<keyword evidence="6 8" id="KW-0472">Membrane</keyword>
<dbReference type="GO" id="GO:0005886">
    <property type="term" value="C:plasma membrane"/>
    <property type="evidence" value="ECO:0007669"/>
    <property type="project" value="TreeGrafter"/>
</dbReference>
<dbReference type="CDD" id="cd06421">
    <property type="entry name" value="CESA_CelA_like"/>
    <property type="match status" value="1"/>
</dbReference>
<dbReference type="AlphaFoldDB" id="A0A2L0UB81"/>
<name>A0A2L0UB81_9MICC</name>
<evidence type="ECO:0000256" key="7">
    <source>
        <dbReference type="SAM" id="MobiDB-lite"/>
    </source>
</evidence>
<dbReference type="Proteomes" id="UP000239187">
    <property type="component" value="Chromosome"/>
</dbReference>
<dbReference type="RefSeq" id="WP_208740461.1">
    <property type="nucleotide sequence ID" value="NZ_CP024915.1"/>
</dbReference>
<dbReference type="SUPFAM" id="SSF53448">
    <property type="entry name" value="Nucleotide-diphospho-sugar transferases"/>
    <property type="match status" value="2"/>
</dbReference>
<dbReference type="PANTHER" id="PTHR43867">
    <property type="entry name" value="CELLULOSE SYNTHASE CATALYTIC SUBUNIT A [UDP-FORMING]"/>
    <property type="match status" value="1"/>
</dbReference>
<feature type="transmembrane region" description="Helical" evidence="8">
    <location>
        <begin position="503"/>
        <end position="524"/>
    </location>
</feature>
<evidence type="ECO:0000256" key="8">
    <source>
        <dbReference type="SAM" id="Phobius"/>
    </source>
</evidence>
<dbReference type="PANTHER" id="PTHR43867:SF2">
    <property type="entry name" value="CELLULOSE SYNTHASE CATALYTIC SUBUNIT A [UDP-FORMING]"/>
    <property type="match status" value="1"/>
</dbReference>
<dbReference type="GO" id="GO:0012505">
    <property type="term" value="C:endomembrane system"/>
    <property type="evidence" value="ECO:0007669"/>
    <property type="project" value="UniProtKB-SubCell"/>
</dbReference>
<sequence>MTTLSPNDPSADSGGAPQREASSGGRTLLIRAIVLVTAVLGLNYVVWRWLYSINWDAWWIAIPLVLAETYSLVDSLLFGFTVWKLKKRSAPEPPAGLTVDVFITTYNEPLDLVLTTARAAKDIRYPHRTWILDDGNRAEVRAAAEAEGIGWITRSADWKDMPRHAKAGNLNNALASTDGEFLLILDADQIPDPLILDRTLGYFTNDRMALVQTPQVFINVPESDPLGSQAPLFYGPIQQGKDGWNAAFFCGSNAIIRREALMQLGVTRYVTEIELSLNRALKTADRVIAKAKKGLDADNPRMSDALDLVAKDLRRVRRRLQKGDGISEVTYEFQQRVEQVSRDLVSADMAALHEDLASLEELGIEGLEGGAPGTPDLAVVDAGALDQLAQRSWSPLAAIDAVRLLIESVNADRGGEAQAVMPMATISVTEDMATCMRLHGLGWETAYHHEKLADGLAPEDLNSMLTQRLRWAQGTIQVMFRENPFAQKGLSIAQRLMYAATMWSYLSGFAAVVYIAAPIIYLIFGILPVSSISTEFFLRLIPFLLVNQLLFAVVGKGVKTWRGQQYSLALFPVWIRSITSAFGNVYLGKSLDFAVTPKTLQQDNQLRWDLVKPQLWAMGLLVAAVVIGIIRMAVGQADILGTSVNIVWVLFDLVIFSVIIEAVRYRGYEHYQSDIATAKARQEAKG</sequence>
<dbReference type="InterPro" id="IPR050321">
    <property type="entry name" value="Glycosyltr_2/OpgH_subfam"/>
</dbReference>
<feature type="transmembrane region" description="Helical" evidence="8">
    <location>
        <begin position="646"/>
        <end position="665"/>
    </location>
</feature>
<feature type="compositionally biased region" description="Polar residues" evidence="7">
    <location>
        <begin position="1"/>
        <end position="10"/>
    </location>
</feature>